<feature type="domain" description="Helicase C-terminal" evidence="8">
    <location>
        <begin position="407"/>
        <end position="571"/>
    </location>
</feature>
<evidence type="ECO:0000256" key="2">
    <source>
        <dbReference type="ARBA" id="ARBA00022741"/>
    </source>
</evidence>
<dbReference type="CDD" id="cd18793">
    <property type="entry name" value="SF2_C_SNF"/>
    <property type="match status" value="1"/>
</dbReference>
<protein>
    <recommendedName>
        <fullName evidence="11">ISWI chromatin-remodeling complex ATPase ISW2</fullName>
    </recommendedName>
</protein>
<keyword evidence="4" id="KW-0378">Hydrolase</keyword>
<dbReference type="SMART" id="SM00249">
    <property type="entry name" value="PHD"/>
    <property type="match status" value="2"/>
</dbReference>
<dbReference type="OrthoDB" id="448448at2759"/>
<dbReference type="InterPro" id="IPR011011">
    <property type="entry name" value="Znf_FYVE_PHD"/>
</dbReference>
<dbReference type="SMART" id="SM00490">
    <property type="entry name" value="HELICc"/>
    <property type="match status" value="1"/>
</dbReference>
<dbReference type="InterPro" id="IPR000330">
    <property type="entry name" value="SNF2_N"/>
</dbReference>
<keyword evidence="3" id="KW-0863">Zinc-finger</keyword>
<dbReference type="InterPro" id="IPR013083">
    <property type="entry name" value="Znf_RING/FYVE/PHD"/>
</dbReference>
<dbReference type="SMART" id="SM00487">
    <property type="entry name" value="DEXDc"/>
    <property type="match status" value="1"/>
</dbReference>
<evidence type="ECO:0000256" key="5">
    <source>
        <dbReference type="ARBA" id="ARBA00022833"/>
    </source>
</evidence>
<evidence type="ECO:0000256" key="6">
    <source>
        <dbReference type="ARBA" id="ARBA00022840"/>
    </source>
</evidence>
<evidence type="ECO:0000256" key="1">
    <source>
        <dbReference type="ARBA" id="ARBA00022723"/>
    </source>
</evidence>
<proteinExistence type="predicted"/>
<dbReference type="Proteomes" id="UP000053263">
    <property type="component" value="Unassembled WGS sequence"/>
</dbReference>
<dbReference type="InterPro" id="IPR019786">
    <property type="entry name" value="Zinc_finger_PHD-type_CS"/>
</dbReference>
<dbReference type="InterPro" id="IPR001965">
    <property type="entry name" value="Znf_PHD"/>
</dbReference>
<gene>
    <name evidence="9" type="ORF">PLICRDRAFT_95767</name>
</gene>
<organism evidence="9 10">
    <name type="scientific">Plicaturopsis crispa FD-325 SS-3</name>
    <dbReference type="NCBI Taxonomy" id="944288"/>
    <lineage>
        <taxon>Eukaryota</taxon>
        <taxon>Fungi</taxon>
        <taxon>Dikarya</taxon>
        <taxon>Basidiomycota</taxon>
        <taxon>Agaricomycotina</taxon>
        <taxon>Agaricomycetes</taxon>
        <taxon>Agaricomycetidae</taxon>
        <taxon>Amylocorticiales</taxon>
        <taxon>Amylocorticiaceae</taxon>
        <taxon>Plicatura</taxon>
        <taxon>Plicaturopsis crispa</taxon>
    </lineage>
</organism>
<evidence type="ECO:0000313" key="9">
    <source>
        <dbReference type="EMBL" id="KII83790.1"/>
    </source>
</evidence>
<keyword evidence="10" id="KW-1185">Reference proteome</keyword>
<dbReference type="AlphaFoldDB" id="A0A0C9SWL7"/>
<dbReference type="Gene3D" id="3.30.40.10">
    <property type="entry name" value="Zinc/RING finger domain, C3HC4 (zinc finger)"/>
    <property type="match status" value="1"/>
</dbReference>
<dbReference type="GO" id="GO:0016787">
    <property type="term" value="F:hydrolase activity"/>
    <property type="evidence" value="ECO:0007669"/>
    <property type="project" value="UniProtKB-KW"/>
</dbReference>
<evidence type="ECO:0000259" key="7">
    <source>
        <dbReference type="PROSITE" id="PS51192"/>
    </source>
</evidence>
<name>A0A0C9SWL7_PLICR</name>
<dbReference type="CDD" id="cd17919">
    <property type="entry name" value="DEXHc_Snf"/>
    <property type="match status" value="1"/>
</dbReference>
<evidence type="ECO:0000256" key="4">
    <source>
        <dbReference type="ARBA" id="ARBA00022801"/>
    </source>
</evidence>
<dbReference type="Pfam" id="PF00176">
    <property type="entry name" value="SNF2-rel_dom"/>
    <property type="match status" value="1"/>
</dbReference>
<dbReference type="PROSITE" id="PS51194">
    <property type="entry name" value="HELICASE_CTER"/>
    <property type="match status" value="1"/>
</dbReference>
<dbReference type="GO" id="GO:0005524">
    <property type="term" value="F:ATP binding"/>
    <property type="evidence" value="ECO:0007669"/>
    <property type="project" value="InterPro"/>
</dbReference>
<keyword evidence="2" id="KW-0547">Nucleotide-binding</keyword>
<feature type="domain" description="Helicase ATP-binding" evidence="7">
    <location>
        <begin position="77"/>
        <end position="240"/>
    </location>
</feature>
<dbReference type="Pfam" id="PF00271">
    <property type="entry name" value="Helicase_C"/>
    <property type="match status" value="1"/>
</dbReference>
<dbReference type="SUPFAM" id="SSF57903">
    <property type="entry name" value="FYVE/PHD zinc finger"/>
    <property type="match status" value="1"/>
</dbReference>
<reference evidence="9 10" key="1">
    <citation type="submission" date="2014-06" db="EMBL/GenBank/DDBJ databases">
        <title>Evolutionary Origins and Diversification of the Mycorrhizal Mutualists.</title>
        <authorList>
            <consortium name="DOE Joint Genome Institute"/>
            <consortium name="Mycorrhizal Genomics Consortium"/>
            <person name="Kohler A."/>
            <person name="Kuo A."/>
            <person name="Nagy L.G."/>
            <person name="Floudas D."/>
            <person name="Copeland A."/>
            <person name="Barry K.W."/>
            <person name="Cichocki N."/>
            <person name="Veneault-Fourrey C."/>
            <person name="LaButti K."/>
            <person name="Lindquist E.A."/>
            <person name="Lipzen A."/>
            <person name="Lundell T."/>
            <person name="Morin E."/>
            <person name="Murat C."/>
            <person name="Riley R."/>
            <person name="Ohm R."/>
            <person name="Sun H."/>
            <person name="Tunlid A."/>
            <person name="Henrissat B."/>
            <person name="Grigoriev I.V."/>
            <person name="Hibbett D.S."/>
            <person name="Martin F."/>
        </authorList>
    </citation>
    <scope>NUCLEOTIDE SEQUENCE [LARGE SCALE GENOMIC DNA]</scope>
    <source>
        <strain evidence="9 10">FD-325 SS-3</strain>
    </source>
</reference>
<dbReference type="PANTHER" id="PTHR10799">
    <property type="entry name" value="SNF2/RAD54 HELICASE FAMILY"/>
    <property type="match status" value="1"/>
</dbReference>
<dbReference type="Gene3D" id="3.40.50.10810">
    <property type="entry name" value="Tandem AAA-ATPase domain"/>
    <property type="match status" value="1"/>
</dbReference>
<keyword evidence="1" id="KW-0479">Metal-binding</keyword>
<accession>A0A0C9SWL7</accession>
<dbReference type="PROSITE" id="PS01359">
    <property type="entry name" value="ZF_PHD_1"/>
    <property type="match status" value="1"/>
</dbReference>
<dbReference type="InterPro" id="IPR014001">
    <property type="entry name" value="Helicase_ATP-bd"/>
</dbReference>
<dbReference type="InterPro" id="IPR049730">
    <property type="entry name" value="SNF2/RAD54-like_C"/>
</dbReference>
<dbReference type="GO" id="GO:0008270">
    <property type="term" value="F:zinc ion binding"/>
    <property type="evidence" value="ECO:0007669"/>
    <property type="project" value="UniProtKB-KW"/>
</dbReference>
<evidence type="ECO:0000313" key="10">
    <source>
        <dbReference type="Proteomes" id="UP000053263"/>
    </source>
</evidence>
<sequence length="865" mass="97550">MKMDDKKAMTAEVNVKRAAVEAARKRWLVRHKHLFEPLLPSASVLFHNMEAEIKASTDKASYVPLHQLDEQPACIKGGVMKDYQNAILGDEMGLGKTLQTLSLFAHIKENTKGHQDPHLIICPLSVLSSWMTECGRWLPEFRTLRFHGVKDERDRLKNIKTPFDICITTYDAYIADDGWFKTRRWTYCVLDEGHKIKNSETNLSHKVQGIGALYRLILTGTPVQNNLVELWGLLHWLYPSIFTRTSERIFKDAFNLERGMYSLPFLTAAQALLGTIMIRRTKTSVELSVPPRNELTVFLPLTEAQRFWTYRLLTRMDTLDLEQIFAAKVEDTPQHAGRQEVLQHLQAQMDQNPKDSGSGEGNQWKKLMNLLMQLRKCCDHPYLLKDAEPSPFVNGEHVVAASSKIIAIDKILADILPKGERVLIFSVSPSLILCMLELLEDFLALRGIPYAHLDGSTSRPRRALDIKLFQQEKSPYQVFLISTKAGGLGINLTKASTVIMCDSDWNPQNDLQAIARAHRIGQTKTVNVYRYVEDQMLDRIRRKLFLSVKVMGSDNPSNSDNSTTLRSTELMDILRKGSSALSREGDSGMDIARFLEAPISEILDESRQREGLRDAKMKHELEAGEGDANEKLLADAEEEERALLSGVAQVQTRLFEGQVVKRGAAKGNKEIAREWTELQKRARVDRTVVIDGIHVIASHIGEGVPAAPAKPPAKRSKKKFDSEDYCMYCRDGGEVVLCARCPRVFHPRCHGMTKAEVARSISIACSQHNCAVCNRSTADAGGMLFRCQTCPQAFCEDCLPNDDFDAVGDVLPEFLLLGLGQQNTAYYIRCHDCHAHFKEDPAVWEAWQEEMKETQAKLQSLEASL</sequence>
<dbReference type="InterPro" id="IPR001650">
    <property type="entry name" value="Helicase_C-like"/>
</dbReference>
<dbReference type="SUPFAM" id="SSF52540">
    <property type="entry name" value="P-loop containing nucleoside triphosphate hydrolases"/>
    <property type="match status" value="2"/>
</dbReference>
<evidence type="ECO:0000259" key="8">
    <source>
        <dbReference type="PROSITE" id="PS51194"/>
    </source>
</evidence>
<keyword evidence="6" id="KW-0067">ATP-binding</keyword>
<evidence type="ECO:0008006" key="11">
    <source>
        <dbReference type="Google" id="ProtNLM"/>
    </source>
</evidence>
<dbReference type="PROSITE" id="PS51192">
    <property type="entry name" value="HELICASE_ATP_BIND_1"/>
    <property type="match status" value="1"/>
</dbReference>
<dbReference type="HOGENOM" id="CLU_000315_32_0_1"/>
<evidence type="ECO:0000256" key="3">
    <source>
        <dbReference type="ARBA" id="ARBA00022771"/>
    </source>
</evidence>
<dbReference type="Gene3D" id="3.40.50.300">
    <property type="entry name" value="P-loop containing nucleotide triphosphate hydrolases"/>
    <property type="match status" value="1"/>
</dbReference>
<dbReference type="InterPro" id="IPR027417">
    <property type="entry name" value="P-loop_NTPase"/>
</dbReference>
<dbReference type="EMBL" id="KN832574">
    <property type="protein sequence ID" value="KII83790.1"/>
    <property type="molecule type" value="Genomic_DNA"/>
</dbReference>
<dbReference type="InterPro" id="IPR038718">
    <property type="entry name" value="SNF2-like_sf"/>
</dbReference>
<keyword evidence="5" id="KW-0862">Zinc</keyword>